<dbReference type="GO" id="GO:0000156">
    <property type="term" value="F:phosphorelay response regulator activity"/>
    <property type="evidence" value="ECO:0007669"/>
    <property type="project" value="TreeGrafter"/>
</dbReference>
<evidence type="ECO:0000259" key="7">
    <source>
        <dbReference type="PROSITE" id="PS51755"/>
    </source>
</evidence>
<dbReference type="AlphaFoldDB" id="A0A6I2U124"/>
<dbReference type="Pfam" id="PF00486">
    <property type="entry name" value="Trans_reg_C"/>
    <property type="match status" value="1"/>
</dbReference>
<evidence type="ECO:0000256" key="1">
    <source>
        <dbReference type="ARBA" id="ARBA00022553"/>
    </source>
</evidence>
<keyword evidence="2" id="KW-0902">Two-component regulatory system</keyword>
<dbReference type="InterPro" id="IPR039420">
    <property type="entry name" value="WalR-like"/>
</dbReference>
<feature type="domain" description="OmpR/PhoB-type" evidence="7">
    <location>
        <begin position="127"/>
        <end position="224"/>
    </location>
</feature>
<dbReference type="InterPro" id="IPR001867">
    <property type="entry name" value="OmpR/PhoB-type_DNA-bd"/>
</dbReference>
<dbReference type="CDD" id="cd00383">
    <property type="entry name" value="trans_reg_C"/>
    <property type="match status" value="1"/>
</dbReference>
<dbReference type="SMART" id="SM00862">
    <property type="entry name" value="Trans_reg_C"/>
    <property type="match status" value="1"/>
</dbReference>
<evidence type="ECO:0000259" key="6">
    <source>
        <dbReference type="PROSITE" id="PS50110"/>
    </source>
</evidence>
<feature type="domain" description="Response regulatory" evidence="6">
    <location>
        <begin position="3"/>
        <end position="117"/>
    </location>
</feature>
<evidence type="ECO:0000256" key="4">
    <source>
        <dbReference type="PROSITE-ProRule" id="PRU00169"/>
    </source>
</evidence>
<dbReference type="GO" id="GO:0032993">
    <property type="term" value="C:protein-DNA complex"/>
    <property type="evidence" value="ECO:0007669"/>
    <property type="project" value="TreeGrafter"/>
</dbReference>
<dbReference type="PROSITE" id="PS50110">
    <property type="entry name" value="RESPONSE_REGULATORY"/>
    <property type="match status" value="1"/>
</dbReference>
<dbReference type="PANTHER" id="PTHR48111:SF40">
    <property type="entry name" value="PHOSPHATE REGULON TRANSCRIPTIONAL REGULATORY PROTEIN PHOB"/>
    <property type="match status" value="1"/>
</dbReference>
<dbReference type="GO" id="GO:0000976">
    <property type="term" value="F:transcription cis-regulatory region binding"/>
    <property type="evidence" value="ECO:0007669"/>
    <property type="project" value="TreeGrafter"/>
</dbReference>
<evidence type="ECO:0000313" key="9">
    <source>
        <dbReference type="Proteomes" id="UP000450161"/>
    </source>
</evidence>
<dbReference type="CDD" id="cd17574">
    <property type="entry name" value="REC_OmpR"/>
    <property type="match status" value="1"/>
</dbReference>
<name>A0A6I2U124_9BACT</name>
<dbReference type="Gene3D" id="3.40.50.2300">
    <property type="match status" value="1"/>
</dbReference>
<protein>
    <submittedName>
        <fullName evidence="8">Response regulator transcription factor</fullName>
    </submittedName>
</protein>
<feature type="DNA-binding region" description="OmpR/PhoB-type" evidence="5">
    <location>
        <begin position="127"/>
        <end position="224"/>
    </location>
</feature>
<dbReference type="PROSITE" id="PS51755">
    <property type="entry name" value="OMPR_PHOB"/>
    <property type="match status" value="1"/>
</dbReference>
<dbReference type="SUPFAM" id="SSF52172">
    <property type="entry name" value="CheY-like"/>
    <property type="match status" value="1"/>
</dbReference>
<dbReference type="InterPro" id="IPR011006">
    <property type="entry name" value="CheY-like_superfamily"/>
</dbReference>
<accession>A0A6I2U124</accession>
<dbReference type="Proteomes" id="UP000450161">
    <property type="component" value="Unassembled WGS sequence"/>
</dbReference>
<dbReference type="PANTHER" id="PTHR48111">
    <property type="entry name" value="REGULATOR OF RPOS"/>
    <property type="match status" value="1"/>
</dbReference>
<proteinExistence type="predicted"/>
<dbReference type="SMART" id="SM00448">
    <property type="entry name" value="REC"/>
    <property type="match status" value="1"/>
</dbReference>
<keyword evidence="3 5" id="KW-0238">DNA-binding</keyword>
<dbReference type="Pfam" id="PF00072">
    <property type="entry name" value="Response_reg"/>
    <property type="match status" value="1"/>
</dbReference>
<feature type="modified residue" description="4-aspartylphosphate" evidence="4">
    <location>
        <position position="52"/>
    </location>
</feature>
<sequence>MIKILFADDDLKYSMLLKSFLQQHGYGVTYAGNGKKAWEQFPEVKPDLVLLDINMPEMDGYEVAERIRTIDPKVLIFFLTDRTEKNDRLKGFSLKANDYLAKPFYPEELLARIEERFSMNESETIEEEVYHFGETTFCYNNNELRTRSSRVLITSRQADILRLMAKNIGNVVSKEMIQEAVWGTVSYANSLAVNVQMTYLRHALQHDATVKIESLKKKGYVLTLLSEVSILR</sequence>
<dbReference type="InterPro" id="IPR001789">
    <property type="entry name" value="Sig_transdc_resp-reg_receiver"/>
</dbReference>
<dbReference type="GO" id="GO:0006355">
    <property type="term" value="P:regulation of DNA-templated transcription"/>
    <property type="evidence" value="ECO:0007669"/>
    <property type="project" value="InterPro"/>
</dbReference>
<dbReference type="EMBL" id="VUNF01000023">
    <property type="protein sequence ID" value="MST78248.1"/>
    <property type="molecule type" value="Genomic_DNA"/>
</dbReference>
<dbReference type="InterPro" id="IPR036388">
    <property type="entry name" value="WH-like_DNA-bd_sf"/>
</dbReference>
<dbReference type="GO" id="GO:0005829">
    <property type="term" value="C:cytosol"/>
    <property type="evidence" value="ECO:0007669"/>
    <property type="project" value="TreeGrafter"/>
</dbReference>
<reference evidence="8 9" key="1">
    <citation type="submission" date="2019-08" db="EMBL/GenBank/DDBJ databases">
        <title>In-depth cultivation of the pig gut microbiome towards novel bacterial diversity and tailored functional studies.</title>
        <authorList>
            <person name="Wylensek D."/>
            <person name="Hitch T.C.A."/>
            <person name="Clavel T."/>
        </authorList>
    </citation>
    <scope>NUCLEOTIDE SEQUENCE [LARGE SCALE GENOMIC DNA]</scope>
    <source>
        <strain evidence="8 9">LKV-178-WT-2C</strain>
    </source>
</reference>
<evidence type="ECO:0000256" key="5">
    <source>
        <dbReference type="PROSITE-ProRule" id="PRU01091"/>
    </source>
</evidence>
<evidence type="ECO:0000313" key="8">
    <source>
        <dbReference type="EMBL" id="MST78248.1"/>
    </source>
</evidence>
<gene>
    <name evidence="8" type="ORF">FYJ72_11350</name>
</gene>
<dbReference type="Gene3D" id="1.10.10.10">
    <property type="entry name" value="Winged helix-like DNA-binding domain superfamily/Winged helix DNA-binding domain"/>
    <property type="match status" value="1"/>
</dbReference>
<comment type="caution">
    <text evidence="8">The sequence shown here is derived from an EMBL/GenBank/DDBJ whole genome shotgun (WGS) entry which is preliminary data.</text>
</comment>
<keyword evidence="1 4" id="KW-0597">Phosphoprotein</keyword>
<organism evidence="8 9">
    <name type="scientific">Segatella copri</name>
    <dbReference type="NCBI Taxonomy" id="165179"/>
    <lineage>
        <taxon>Bacteria</taxon>
        <taxon>Pseudomonadati</taxon>
        <taxon>Bacteroidota</taxon>
        <taxon>Bacteroidia</taxon>
        <taxon>Bacteroidales</taxon>
        <taxon>Prevotellaceae</taxon>
        <taxon>Segatella</taxon>
    </lineage>
</organism>
<evidence type="ECO:0000256" key="2">
    <source>
        <dbReference type="ARBA" id="ARBA00023012"/>
    </source>
</evidence>
<evidence type="ECO:0000256" key="3">
    <source>
        <dbReference type="ARBA" id="ARBA00023125"/>
    </source>
</evidence>
<dbReference type="RefSeq" id="WP_154482056.1">
    <property type="nucleotide sequence ID" value="NZ_VUNF01000023.1"/>
</dbReference>